<comment type="caution">
    <text evidence="2">The sequence shown here is derived from an EMBL/GenBank/DDBJ whole genome shotgun (WGS) entry which is preliminary data.</text>
</comment>
<gene>
    <name evidence="2" type="ORF">NDU88_007275</name>
</gene>
<evidence type="ECO:0000313" key="3">
    <source>
        <dbReference type="Proteomes" id="UP001066276"/>
    </source>
</evidence>
<protein>
    <submittedName>
        <fullName evidence="2">Uncharacterized protein</fullName>
    </submittedName>
</protein>
<reference evidence="2" key="1">
    <citation type="journal article" date="2022" name="bioRxiv">
        <title>Sequencing and chromosome-scale assembly of the giantPleurodeles waltlgenome.</title>
        <authorList>
            <person name="Brown T."/>
            <person name="Elewa A."/>
            <person name="Iarovenko S."/>
            <person name="Subramanian E."/>
            <person name="Araus A.J."/>
            <person name="Petzold A."/>
            <person name="Susuki M."/>
            <person name="Suzuki K.-i.T."/>
            <person name="Hayashi T."/>
            <person name="Toyoda A."/>
            <person name="Oliveira C."/>
            <person name="Osipova E."/>
            <person name="Leigh N.D."/>
            <person name="Simon A."/>
            <person name="Yun M.H."/>
        </authorList>
    </citation>
    <scope>NUCLEOTIDE SEQUENCE</scope>
    <source>
        <strain evidence="2">20211129_DDA</strain>
        <tissue evidence="2">Liver</tissue>
    </source>
</reference>
<feature type="compositionally biased region" description="Basic and acidic residues" evidence="1">
    <location>
        <begin position="264"/>
        <end position="284"/>
    </location>
</feature>
<dbReference type="EMBL" id="JANPWB010000006">
    <property type="protein sequence ID" value="KAJ1182080.1"/>
    <property type="molecule type" value="Genomic_DNA"/>
</dbReference>
<feature type="compositionally biased region" description="Basic and acidic residues" evidence="1">
    <location>
        <begin position="239"/>
        <end position="256"/>
    </location>
</feature>
<feature type="region of interest" description="Disordered" evidence="1">
    <location>
        <begin position="194"/>
        <end position="290"/>
    </location>
</feature>
<organism evidence="2 3">
    <name type="scientific">Pleurodeles waltl</name>
    <name type="common">Iberian ribbed newt</name>
    <dbReference type="NCBI Taxonomy" id="8319"/>
    <lineage>
        <taxon>Eukaryota</taxon>
        <taxon>Metazoa</taxon>
        <taxon>Chordata</taxon>
        <taxon>Craniata</taxon>
        <taxon>Vertebrata</taxon>
        <taxon>Euteleostomi</taxon>
        <taxon>Amphibia</taxon>
        <taxon>Batrachia</taxon>
        <taxon>Caudata</taxon>
        <taxon>Salamandroidea</taxon>
        <taxon>Salamandridae</taxon>
        <taxon>Pleurodelinae</taxon>
        <taxon>Pleurodeles</taxon>
    </lineage>
</organism>
<feature type="compositionally biased region" description="Basic and acidic residues" evidence="1">
    <location>
        <begin position="101"/>
        <end position="132"/>
    </location>
</feature>
<dbReference type="Proteomes" id="UP001066276">
    <property type="component" value="Chromosome 3_2"/>
</dbReference>
<dbReference type="AlphaFoldDB" id="A0AAV7TZB8"/>
<feature type="compositionally biased region" description="Basic residues" evidence="1">
    <location>
        <begin position="194"/>
        <end position="207"/>
    </location>
</feature>
<keyword evidence="3" id="KW-1185">Reference proteome</keyword>
<feature type="compositionally biased region" description="Basic and acidic residues" evidence="1">
    <location>
        <begin position="208"/>
        <end position="225"/>
    </location>
</feature>
<proteinExistence type="predicted"/>
<sequence length="290" mass="33213">MGSGAPFGHLHGVRDGTPRLSFCCWVRDSAPHSSFLHRECDRAPRLVFAAGAPGIPSHSGRGEAAWTDSAASNPEGEGSSTNLYDFRGPRGSGRHFAPSRQYKEGEPRWKRREERKELEKREETTEPKEPCIDGRTTGSPAESRSCRVEARRDSRLCQWRRRYPANFSAMLQEKRGHSRCVPLAGKGKAMVVGRRLRDRSRKANSGRRRVEEREISIRTTQEGERRNRKRAGNTKTTVRKQDNTERKAGRERDQTKAARKYKQSGKEEVQNRITRRLEKRERGYRGVTQK</sequence>
<name>A0AAV7TZB8_PLEWA</name>
<evidence type="ECO:0000313" key="2">
    <source>
        <dbReference type="EMBL" id="KAJ1182080.1"/>
    </source>
</evidence>
<evidence type="ECO:0000256" key="1">
    <source>
        <dbReference type="SAM" id="MobiDB-lite"/>
    </source>
</evidence>
<feature type="region of interest" description="Disordered" evidence="1">
    <location>
        <begin position="55"/>
        <end position="150"/>
    </location>
</feature>
<accession>A0AAV7TZB8</accession>